<gene>
    <name evidence="1" type="ORF">HU200_000319</name>
</gene>
<evidence type="ECO:0000313" key="2">
    <source>
        <dbReference type="Proteomes" id="UP000636709"/>
    </source>
</evidence>
<keyword evidence="2" id="KW-1185">Reference proteome</keyword>
<accession>A0A835G3E1</accession>
<reference evidence="1" key="1">
    <citation type="submission" date="2020-07" db="EMBL/GenBank/DDBJ databases">
        <title>Genome sequence and genetic diversity analysis of an under-domesticated orphan crop, white fonio (Digitaria exilis).</title>
        <authorList>
            <person name="Bennetzen J.L."/>
            <person name="Chen S."/>
            <person name="Ma X."/>
            <person name="Wang X."/>
            <person name="Yssel A.E.J."/>
            <person name="Chaluvadi S.R."/>
            <person name="Johnson M."/>
            <person name="Gangashetty P."/>
            <person name="Hamidou F."/>
            <person name="Sanogo M.D."/>
            <person name="Zwaenepoel A."/>
            <person name="Wallace J."/>
            <person name="Van De Peer Y."/>
            <person name="Van Deynze A."/>
        </authorList>
    </citation>
    <scope>NUCLEOTIDE SEQUENCE</scope>
    <source>
        <tissue evidence="1">Leaves</tissue>
    </source>
</reference>
<sequence>MEAAASSSSSLSALLRHRLRATARGCFGNGGVGGLGERLRWRGRAGAEEFRYDPLSYALNFDEGDVPNVDGEEEDRAARRRGRRFLCRSFSSQLMPAAPRAAVEAAYSPDRSSILRACLGHRPADRCRESEMEVQSPPPSPLSALRDRLRATVCCCFGQLGGGGLGERMRWRRSSGGGEFRYDPLSYALNFDEGGDLDDADEEEDMDVMEGMEFHAGRRDGLLLYQSFSSRLSTPVEVIEIA</sequence>
<comment type="caution">
    <text evidence="1">The sequence shown here is derived from an EMBL/GenBank/DDBJ whole genome shotgun (WGS) entry which is preliminary data.</text>
</comment>
<dbReference type="PANTHER" id="PTHR33168">
    <property type="entry name" value="STRESS INDUCED PROTEIN-RELATED"/>
    <property type="match status" value="1"/>
</dbReference>
<protein>
    <submittedName>
        <fullName evidence="1">Uncharacterized protein</fullName>
    </submittedName>
</protein>
<name>A0A835G3E1_9POAL</name>
<proteinExistence type="predicted"/>
<evidence type="ECO:0000313" key="1">
    <source>
        <dbReference type="EMBL" id="KAF8783874.1"/>
    </source>
</evidence>
<dbReference type="OrthoDB" id="657187at2759"/>
<organism evidence="1 2">
    <name type="scientific">Digitaria exilis</name>
    <dbReference type="NCBI Taxonomy" id="1010633"/>
    <lineage>
        <taxon>Eukaryota</taxon>
        <taxon>Viridiplantae</taxon>
        <taxon>Streptophyta</taxon>
        <taxon>Embryophyta</taxon>
        <taxon>Tracheophyta</taxon>
        <taxon>Spermatophyta</taxon>
        <taxon>Magnoliopsida</taxon>
        <taxon>Liliopsida</taxon>
        <taxon>Poales</taxon>
        <taxon>Poaceae</taxon>
        <taxon>PACMAD clade</taxon>
        <taxon>Panicoideae</taxon>
        <taxon>Panicodae</taxon>
        <taxon>Paniceae</taxon>
        <taxon>Anthephorinae</taxon>
        <taxon>Digitaria</taxon>
    </lineage>
</organism>
<dbReference type="AlphaFoldDB" id="A0A835G3E1"/>
<dbReference type="Proteomes" id="UP000636709">
    <property type="component" value="Unassembled WGS sequence"/>
</dbReference>
<dbReference type="EMBL" id="JACEFO010000036">
    <property type="protein sequence ID" value="KAF8783874.1"/>
    <property type="molecule type" value="Genomic_DNA"/>
</dbReference>